<evidence type="ECO:0000256" key="10">
    <source>
        <dbReference type="RuleBase" id="RU364128"/>
    </source>
</evidence>
<evidence type="ECO:0000313" key="13">
    <source>
        <dbReference type="EMBL" id="KAF2396687.1"/>
    </source>
</evidence>
<feature type="compositionally biased region" description="Pro residues" evidence="12">
    <location>
        <begin position="117"/>
        <end position="143"/>
    </location>
</feature>
<keyword evidence="3 10" id="KW-0999">Mitochondrion inner membrane</keyword>
<dbReference type="AlphaFoldDB" id="A0A6G1HLH7"/>
<comment type="subcellular location">
    <subcellularLocation>
        <location evidence="10">Mitochondrion inner membrane</location>
        <topology evidence="10">Multi-pass membrane protein</topology>
    </subcellularLocation>
</comment>
<evidence type="ECO:0000256" key="9">
    <source>
        <dbReference type="ARBA" id="ARBA00024807"/>
    </source>
</evidence>
<feature type="region of interest" description="Disordered" evidence="12">
    <location>
        <begin position="68"/>
        <end position="156"/>
    </location>
</feature>
<feature type="compositionally biased region" description="Low complexity" evidence="12">
    <location>
        <begin position="91"/>
        <end position="105"/>
    </location>
</feature>
<dbReference type="Proteomes" id="UP000799640">
    <property type="component" value="Unassembled WGS sequence"/>
</dbReference>
<feature type="region of interest" description="Disordered" evidence="12">
    <location>
        <begin position="394"/>
        <end position="430"/>
    </location>
</feature>
<evidence type="ECO:0000256" key="8">
    <source>
        <dbReference type="ARBA" id="ARBA00023136"/>
    </source>
</evidence>
<evidence type="ECO:0000256" key="6">
    <source>
        <dbReference type="ARBA" id="ARBA00023054"/>
    </source>
</evidence>
<evidence type="ECO:0000313" key="14">
    <source>
        <dbReference type="Proteomes" id="UP000799640"/>
    </source>
</evidence>
<dbReference type="EMBL" id="ML996706">
    <property type="protein sequence ID" value="KAF2396687.1"/>
    <property type="molecule type" value="Genomic_DNA"/>
</dbReference>
<sequence length="480" mass="51913">MTFRPRLLRTSLRALTSGPGPGPVRTTARIAAEVRGCWGRWGAFNGVNEGERGSIGLRMWSSSARAWREDSGRSDGTTIHVPPTGAPGEQSSRSSLPASSSSTISEADGLRNTPLRPQAPPPSQPVPPPTPPISPSPPPPPSPVQQAADEDLPSHTERNRWSLSKRLNHFMDNLMPKLIMAGQRINQFTGTDYSGIEALRREIKEQEQLVKSHSAAVSTAKLALDAAHAQQASSQKEVVGLLERKHSWSATDLERYMSLIRSEHINDQAVQGAKDAVAAAERALEEARSRLEKRERAQYHEEQIWSDTIRRNSTWVTFGLMGVNIFLLLFSLVLIEPWRRKRLVREVRAALDEHVASTAAAALSAAIAEAVPLPAAAEPEVGKEAPVAAMPEVPKEPVPAPETPLPAPVVPESESAVPTEPVEPSEPRSWDLGRVKDEAVALFSEDPVTVRKVDITAAALSGVGVGAAVAGVVLFVFRPR</sequence>
<evidence type="ECO:0000256" key="5">
    <source>
        <dbReference type="ARBA" id="ARBA00022989"/>
    </source>
</evidence>
<keyword evidence="8 10" id="KW-0472">Membrane</keyword>
<dbReference type="GO" id="GO:0005743">
    <property type="term" value="C:mitochondrial inner membrane"/>
    <property type="evidence" value="ECO:0007669"/>
    <property type="project" value="UniProtKB-SubCell"/>
</dbReference>
<organism evidence="13 14">
    <name type="scientific">Trichodelitschia bisporula</name>
    <dbReference type="NCBI Taxonomy" id="703511"/>
    <lineage>
        <taxon>Eukaryota</taxon>
        <taxon>Fungi</taxon>
        <taxon>Dikarya</taxon>
        <taxon>Ascomycota</taxon>
        <taxon>Pezizomycotina</taxon>
        <taxon>Dothideomycetes</taxon>
        <taxon>Dothideomycetes incertae sedis</taxon>
        <taxon>Phaeotrichales</taxon>
        <taxon>Phaeotrichaceae</taxon>
        <taxon>Trichodelitschia</taxon>
    </lineage>
</organism>
<keyword evidence="6 11" id="KW-0175">Coiled coil</keyword>
<keyword evidence="7 10" id="KW-0496">Mitochondrion</keyword>
<accession>A0A6G1HLH7</accession>
<feature type="transmembrane region" description="Helical" evidence="10">
    <location>
        <begin position="315"/>
        <end position="335"/>
    </location>
</feature>
<keyword evidence="2 10" id="KW-0812">Transmembrane</keyword>
<feature type="compositionally biased region" description="Pro residues" evidence="12">
    <location>
        <begin position="396"/>
        <end position="409"/>
    </location>
</feature>
<dbReference type="PANTHER" id="PTHR31961">
    <property type="entry name" value="SENSITIVE TO HIGH EXPRESSION PROTEIN 9, MITOCHONDRIAL"/>
    <property type="match status" value="1"/>
</dbReference>
<keyword evidence="5 10" id="KW-1133">Transmembrane helix</keyword>
<feature type="transmembrane region" description="Helical" evidence="10">
    <location>
        <begin position="457"/>
        <end position="477"/>
    </location>
</feature>
<comment type="subunit">
    <text evidence="10">Homooligomer.</text>
</comment>
<feature type="coiled-coil region" evidence="11">
    <location>
        <begin position="270"/>
        <end position="297"/>
    </location>
</feature>
<dbReference type="InterPro" id="IPR008839">
    <property type="entry name" value="MDM33_fungi"/>
</dbReference>
<reference evidence="13" key="1">
    <citation type="journal article" date="2020" name="Stud. Mycol.">
        <title>101 Dothideomycetes genomes: a test case for predicting lifestyles and emergence of pathogens.</title>
        <authorList>
            <person name="Haridas S."/>
            <person name="Albert R."/>
            <person name="Binder M."/>
            <person name="Bloem J."/>
            <person name="Labutti K."/>
            <person name="Salamov A."/>
            <person name="Andreopoulos B."/>
            <person name="Baker S."/>
            <person name="Barry K."/>
            <person name="Bills G."/>
            <person name="Bluhm B."/>
            <person name="Cannon C."/>
            <person name="Castanera R."/>
            <person name="Culley D."/>
            <person name="Daum C."/>
            <person name="Ezra D."/>
            <person name="Gonzalez J."/>
            <person name="Henrissat B."/>
            <person name="Kuo A."/>
            <person name="Liang C."/>
            <person name="Lipzen A."/>
            <person name="Lutzoni F."/>
            <person name="Magnuson J."/>
            <person name="Mondo S."/>
            <person name="Nolan M."/>
            <person name="Ohm R."/>
            <person name="Pangilinan J."/>
            <person name="Park H.-J."/>
            <person name="Ramirez L."/>
            <person name="Alfaro M."/>
            <person name="Sun H."/>
            <person name="Tritt A."/>
            <person name="Yoshinaga Y."/>
            <person name="Zwiers L.-H."/>
            <person name="Turgeon B."/>
            <person name="Goodwin S."/>
            <person name="Spatafora J."/>
            <person name="Crous P."/>
            <person name="Grigoriev I."/>
        </authorList>
    </citation>
    <scope>NUCLEOTIDE SEQUENCE</scope>
    <source>
        <strain evidence="13">CBS 262.69</strain>
    </source>
</reference>
<evidence type="ECO:0000256" key="1">
    <source>
        <dbReference type="ARBA" id="ARBA00007472"/>
    </source>
</evidence>
<comment type="function">
    <text evidence="9">Required for the maintenance of the structure of the mitochondrial inner membrane. Involved in mitochondrial morphology. Causes growth arrest when highly overexpressed.</text>
</comment>
<dbReference type="GO" id="GO:0007007">
    <property type="term" value="P:inner mitochondrial membrane organization"/>
    <property type="evidence" value="ECO:0007669"/>
    <property type="project" value="TreeGrafter"/>
</dbReference>
<evidence type="ECO:0000256" key="4">
    <source>
        <dbReference type="ARBA" id="ARBA00022946"/>
    </source>
</evidence>
<name>A0A6G1HLH7_9PEZI</name>
<evidence type="ECO:0000256" key="2">
    <source>
        <dbReference type="ARBA" id="ARBA00022692"/>
    </source>
</evidence>
<keyword evidence="4 10" id="KW-0809">Transit peptide</keyword>
<evidence type="ECO:0000256" key="12">
    <source>
        <dbReference type="SAM" id="MobiDB-lite"/>
    </source>
</evidence>
<dbReference type="Pfam" id="PF05546">
    <property type="entry name" value="She9_MDM33"/>
    <property type="match status" value="1"/>
</dbReference>
<protein>
    <recommendedName>
        <fullName evidence="10">Sensitive to high expression protein 9, mitochondrial</fullName>
    </recommendedName>
</protein>
<evidence type="ECO:0000256" key="11">
    <source>
        <dbReference type="SAM" id="Coils"/>
    </source>
</evidence>
<proteinExistence type="inferred from homology"/>
<keyword evidence="14" id="KW-1185">Reference proteome</keyword>
<evidence type="ECO:0000256" key="3">
    <source>
        <dbReference type="ARBA" id="ARBA00022792"/>
    </source>
</evidence>
<gene>
    <name evidence="13" type="ORF">EJ06DRAFT_533949</name>
</gene>
<evidence type="ECO:0000256" key="7">
    <source>
        <dbReference type="ARBA" id="ARBA00023128"/>
    </source>
</evidence>
<dbReference type="OrthoDB" id="5595506at2759"/>
<dbReference type="PANTHER" id="PTHR31961:SF3">
    <property type="entry name" value="SENSITIVE TO HIGH EXPRESSION PROTEIN 9, MITOCHONDRIAL"/>
    <property type="match status" value="1"/>
</dbReference>
<comment type="similarity">
    <text evidence="1 10">Belongs to the SHE9 family.</text>
</comment>